<evidence type="ECO:0000313" key="6">
    <source>
        <dbReference type="Proteomes" id="UP000219329"/>
    </source>
</evidence>
<evidence type="ECO:0000313" key="5">
    <source>
        <dbReference type="EMBL" id="PDH34592.1"/>
    </source>
</evidence>
<dbReference type="Gene3D" id="3.30.1360.20">
    <property type="entry name" value="Transcriptional coactivator/pterin dehydratase"/>
    <property type="match status" value="1"/>
</dbReference>
<dbReference type="InterPro" id="IPR050376">
    <property type="entry name" value="Pterin-4-alpha-carb_dehyd"/>
</dbReference>
<comment type="similarity">
    <text evidence="2 4">Belongs to the pterin-4-alpha-carbinolamine dehydratase family.</text>
</comment>
<dbReference type="InterPro" id="IPR001533">
    <property type="entry name" value="Pterin_deHydtase"/>
</dbReference>
<dbReference type="GO" id="GO:0008124">
    <property type="term" value="F:4-alpha-hydroxytetrahydrobiopterin dehydratase activity"/>
    <property type="evidence" value="ECO:0007669"/>
    <property type="project" value="UniProtKB-UniRule"/>
</dbReference>
<evidence type="ECO:0000256" key="4">
    <source>
        <dbReference type="HAMAP-Rule" id="MF_00434"/>
    </source>
</evidence>
<evidence type="ECO:0000256" key="1">
    <source>
        <dbReference type="ARBA" id="ARBA00001554"/>
    </source>
</evidence>
<comment type="caution">
    <text evidence="5">The sequence shown here is derived from an EMBL/GenBank/DDBJ whole genome shotgun (WGS) entry which is preliminary data.</text>
</comment>
<dbReference type="NCBIfam" id="NF002016">
    <property type="entry name" value="PRK00823.1-1"/>
    <property type="match status" value="1"/>
</dbReference>
<dbReference type="SUPFAM" id="SSF55248">
    <property type="entry name" value="PCD-like"/>
    <property type="match status" value="1"/>
</dbReference>
<dbReference type="Proteomes" id="UP000219329">
    <property type="component" value="Unassembled WGS sequence"/>
</dbReference>
<comment type="catalytic activity">
    <reaction evidence="1 4">
        <text>(4aS,6R)-4a-hydroxy-L-erythro-5,6,7,8-tetrahydrobiopterin = (6R)-L-erythro-6,7-dihydrobiopterin + H2O</text>
        <dbReference type="Rhea" id="RHEA:11920"/>
        <dbReference type="ChEBI" id="CHEBI:15377"/>
        <dbReference type="ChEBI" id="CHEBI:15642"/>
        <dbReference type="ChEBI" id="CHEBI:43120"/>
        <dbReference type="EC" id="4.2.1.96"/>
    </reaction>
</comment>
<dbReference type="PANTHER" id="PTHR42805:SF1">
    <property type="entry name" value="PTERIN-4-ALPHA-CARBINOLAMINE DEHYDRATASE-RELATED"/>
    <property type="match status" value="1"/>
</dbReference>
<dbReference type="GO" id="GO:0006729">
    <property type="term" value="P:tetrahydrobiopterin biosynthetic process"/>
    <property type="evidence" value="ECO:0007669"/>
    <property type="project" value="InterPro"/>
</dbReference>
<dbReference type="HAMAP" id="MF_00434">
    <property type="entry name" value="Pterin_4_alpha"/>
    <property type="match status" value="1"/>
</dbReference>
<sequence>MKALYEKHCEACQLGAPLVTEEEATELLLSVPAWKREFNDGVEKLVREFHFVEFKDAFNFTYKIASLTERENHHPTIITEWGKVTVFWWTHKINGLHVNDFIMAAKTDMIAKISASS</sequence>
<proteinExistence type="inferred from homology"/>
<evidence type="ECO:0000256" key="3">
    <source>
        <dbReference type="ARBA" id="ARBA00023239"/>
    </source>
</evidence>
<keyword evidence="3 4" id="KW-0456">Lyase</keyword>
<accession>A0A2A5WDV0</accession>
<dbReference type="EC" id="4.2.1.96" evidence="4"/>
<dbReference type="PANTHER" id="PTHR42805">
    <property type="entry name" value="PTERIN-4-ALPHA-CARBINOLAMINE DEHYDRATASE-RELATED"/>
    <property type="match status" value="1"/>
</dbReference>
<gene>
    <name evidence="5" type="ORF">CNF02_04340</name>
</gene>
<evidence type="ECO:0000256" key="2">
    <source>
        <dbReference type="ARBA" id="ARBA00006472"/>
    </source>
</evidence>
<protein>
    <recommendedName>
        <fullName evidence="4">Putative pterin-4-alpha-carbinolamine dehydratase</fullName>
        <shortName evidence="4">PHS</shortName>
        <ecNumber evidence="4">4.2.1.96</ecNumber>
    </recommendedName>
    <alternativeName>
        <fullName evidence="4">4-alpha-hydroxy-tetrahydropterin dehydratase</fullName>
    </alternativeName>
    <alternativeName>
        <fullName evidence="4">Pterin carbinolamine dehydratase</fullName>
        <shortName evidence="4">PCD</shortName>
    </alternativeName>
</protein>
<dbReference type="Pfam" id="PF01329">
    <property type="entry name" value="Pterin_4a"/>
    <property type="match status" value="1"/>
</dbReference>
<name>A0A2A5WDV0_9GAMM</name>
<organism evidence="5 6">
    <name type="scientific">OM182 bacterium MED-G28</name>
    <dbReference type="NCBI Taxonomy" id="1986256"/>
    <lineage>
        <taxon>Bacteria</taxon>
        <taxon>Pseudomonadati</taxon>
        <taxon>Pseudomonadota</taxon>
        <taxon>Gammaproteobacteria</taxon>
        <taxon>OMG group</taxon>
        <taxon>OM182 clade</taxon>
    </lineage>
</organism>
<dbReference type="AlphaFoldDB" id="A0A2A5WDV0"/>
<dbReference type="EMBL" id="NTJZ01000003">
    <property type="protein sequence ID" value="PDH34592.1"/>
    <property type="molecule type" value="Genomic_DNA"/>
</dbReference>
<reference evidence="5 6" key="1">
    <citation type="submission" date="2017-08" db="EMBL/GenBank/DDBJ databases">
        <title>Fine stratification of microbial communities through a metagenomic profile of the photic zone.</title>
        <authorList>
            <person name="Haro-Moreno J.M."/>
            <person name="Lopez-Perez M."/>
            <person name="De La Torre J."/>
            <person name="Picazo A."/>
            <person name="Camacho A."/>
            <person name="Rodriguez-Valera F."/>
        </authorList>
    </citation>
    <scope>NUCLEOTIDE SEQUENCE [LARGE SCALE GENOMIC DNA]</scope>
    <source>
        <strain evidence="5">MED-G28</strain>
    </source>
</reference>
<dbReference type="InterPro" id="IPR036428">
    <property type="entry name" value="PCD_sf"/>
</dbReference>